<evidence type="ECO:0000313" key="2">
    <source>
        <dbReference type="EMBL" id="AZP11903.1"/>
    </source>
</evidence>
<keyword evidence="1" id="KW-0472">Membrane</keyword>
<evidence type="ECO:0008006" key="4">
    <source>
        <dbReference type="Google" id="ProtNLM"/>
    </source>
</evidence>
<accession>A0A3Q9BQ17</accession>
<protein>
    <recommendedName>
        <fullName evidence="4">Amino acid transport protein</fullName>
    </recommendedName>
</protein>
<reference evidence="2 3" key="1">
    <citation type="journal article" date="2011" name="Int. J. Syst. Evol. Microbiol.">
        <title>Description of Undibacterium oligocarboniphilum sp. nov., isolated from purified water, and Undibacterium pigrum strain CCUG 49012 as the type strain of Undibacterium parvum sp. nov., and emended descriptions of the genus Undibacterium and the species Undibacterium pigrum.</title>
        <authorList>
            <person name="Eder W."/>
            <person name="Wanner G."/>
            <person name="Ludwig W."/>
            <person name="Busse H.J."/>
            <person name="Ziemke-Kageler F."/>
            <person name="Lang E."/>
        </authorList>
    </citation>
    <scope>NUCLEOTIDE SEQUENCE [LARGE SCALE GENOMIC DNA]</scope>
    <source>
        <strain evidence="2 3">DSM 23061</strain>
    </source>
</reference>
<evidence type="ECO:0000313" key="3">
    <source>
        <dbReference type="Proteomes" id="UP000275663"/>
    </source>
</evidence>
<keyword evidence="1" id="KW-0812">Transmembrane</keyword>
<keyword evidence="1" id="KW-1133">Transmembrane helix</keyword>
<dbReference type="RefSeq" id="WP_126127285.1">
    <property type="nucleotide sequence ID" value="NZ_CP034464.1"/>
</dbReference>
<organism evidence="2 3">
    <name type="scientific">Undibacterium parvum</name>
    <dbReference type="NCBI Taxonomy" id="401471"/>
    <lineage>
        <taxon>Bacteria</taxon>
        <taxon>Pseudomonadati</taxon>
        <taxon>Pseudomonadota</taxon>
        <taxon>Betaproteobacteria</taxon>
        <taxon>Burkholderiales</taxon>
        <taxon>Oxalobacteraceae</taxon>
        <taxon>Undibacterium</taxon>
    </lineage>
</organism>
<evidence type="ECO:0000256" key="1">
    <source>
        <dbReference type="SAM" id="Phobius"/>
    </source>
</evidence>
<keyword evidence="3" id="KW-1185">Reference proteome</keyword>
<dbReference type="EMBL" id="CP034464">
    <property type="protein sequence ID" value="AZP11903.1"/>
    <property type="molecule type" value="Genomic_DNA"/>
</dbReference>
<dbReference type="AlphaFoldDB" id="A0A3Q9BQ17"/>
<gene>
    <name evidence="2" type="ORF">EJN92_07740</name>
</gene>
<proteinExistence type="predicted"/>
<dbReference type="KEGG" id="upv:EJN92_07740"/>
<dbReference type="OrthoDB" id="5525782at2"/>
<feature type="transmembrane region" description="Helical" evidence="1">
    <location>
        <begin position="20"/>
        <end position="37"/>
    </location>
</feature>
<sequence>MEEQQLLGLLWTMLPSTSYILGSLLFGMVGFVAYRYGKKNQRPRCKWLGVALMFYPYLIGSDTRLLYLLGTALCAALYVYIDE</sequence>
<feature type="transmembrane region" description="Helical" evidence="1">
    <location>
        <begin position="65"/>
        <end position="81"/>
    </location>
</feature>
<dbReference type="Proteomes" id="UP000275663">
    <property type="component" value="Chromosome"/>
</dbReference>
<name>A0A3Q9BQ17_9BURK</name>